<dbReference type="RefSeq" id="WP_377938704.1">
    <property type="nucleotide sequence ID" value="NZ_JBHTHQ010000021.1"/>
</dbReference>
<comment type="caution">
    <text evidence="4">The sequence shown here is derived from an EMBL/GenBank/DDBJ whole genome shotgun (WGS) entry which is preliminary data.</text>
</comment>
<name>A0ABW2Y5I6_9BIFI</name>
<dbReference type="Proteomes" id="UP001597036">
    <property type="component" value="Unassembled WGS sequence"/>
</dbReference>
<evidence type="ECO:0000313" key="4">
    <source>
        <dbReference type="EMBL" id="MFD0705001.1"/>
    </source>
</evidence>
<dbReference type="Pfam" id="PF08501">
    <property type="entry name" value="Shikimate_dh_N"/>
    <property type="match status" value="1"/>
</dbReference>
<evidence type="ECO:0000256" key="2">
    <source>
        <dbReference type="ARBA" id="ARBA00023141"/>
    </source>
</evidence>
<feature type="domain" description="Shikimate dehydrogenase substrate binding N-terminal" evidence="3">
    <location>
        <begin position="8"/>
        <end position="89"/>
    </location>
</feature>
<dbReference type="SUPFAM" id="SSF51735">
    <property type="entry name" value="NAD(P)-binding Rossmann-fold domains"/>
    <property type="match status" value="1"/>
</dbReference>
<keyword evidence="2" id="KW-0028">Amino-acid biosynthesis</keyword>
<dbReference type="Gene3D" id="3.40.50.720">
    <property type="entry name" value="NAD(P)-binding Rossmann-like Domain"/>
    <property type="match status" value="1"/>
</dbReference>
<dbReference type="InterPro" id="IPR036291">
    <property type="entry name" value="NAD(P)-bd_dom_sf"/>
</dbReference>
<dbReference type="SUPFAM" id="SSF53223">
    <property type="entry name" value="Aminoacid dehydrogenase-like, N-terminal domain"/>
    <property type="match status" value="1"/>
</dbReference>
<keyword evidence="2" id="KW-0057">Aromatic amino acid biosynthesis</keyword>
<sequence length="302" mass="33429">MTYHRAAVLGSPIQHSLSPVLHNAAYRALGLTGWEYDKREISQEDLHDFFSSLNPQWAGVSMTMPLKKKALEFGEIADERVRHLKVANTAVFDWDKPNPYNPNMPYIALYNTDVDGIKLTFRDEFGVEDTSKPHTSALILGSGSTATSSIAALIELGVHRFTICAIHHDSAVAIATKMHAYANAQSTFTIMPWHSAINEFSRHNFAVSAVTAHATDTLAHELECADEHDIKLDHLSMLDVIYDPRPTALMSVLAQRGAQVCGGEHMLLRQAIAQIAYMTKYSEADVESQAFAAMKSALFEQL</sequence>
<accession>A0ABW2Y5I6</accession>
<reference evidence="5" key="1">
    <citation type="journal article" date="2019" name="Int. J. Syst. Evol. Microbiol.">
        <title>The Global Catalogue of Microorganisms (GCM) 10K type strain sequencing project: providing services to taxonomists for standard genome sequencing and annotation.</title>
        <authorList>
            <consortium name="The Broad Institute Genomics Platform"/>
            <consortium name="The Broad Institute Genome Sequencing Center for Infectious Disease"/>
            <person name="Wu L."/>
            <person name="Ma J."/>
        </authorList>
    </citation>
    <scope>NUCLEOTIDE SEQUENCE [LARGE SCALE GENOMIC DNA]</scope>
    <source>
        <strain evidence="5">CCM 8604</strain>
    </source>
</reference>
<organism evidence="4 5">
    <name type="scientific">Alloscardovia venturai</name>
    <dbReference type="NCBI Taxonomy" id="1769421"/>
    <lineage>
        <taxon>Bacteria</taxon>
        <taxon>Bacillati</taxon>
        <taxon>Actinomycetota</taxon>
        <taxon>Actinomycetes</taxon>
        <taxon>Bifidobacteriales</taxon>
        <taxon>Bifidobacteriaceae</taxon>
        <taxon>Alloscardovia</taxon>
    </lineage>
</organism>
<dbReference type="PANTHER" id="PTHR21089:SF1">
    <property type="entry name" value="BIFUNCTIONAL 3-DEHYDROQUINATE DEHYDRATASE_SHIKIMATE DEHYDROGENASE, CHLOROPLASTIC"/>
    <property type="match status" value="1"/>
</dbReference>
<dbReference type="InterPro" id="IPR046346">
    <property type="entry name" value="Aminoacid_DH-like_N_sf"/>
</dbReference>
<evidence type="ECO:0000259" key="3">
    <source>
        <dbReference type="Pfam" id="PF08501"/>
    </source>
</evidence>
<dbReference type="InterPro" id="IPR013708">
    <property type="entry name" value="Shikimate_DH-bd_N"/>
</dbReference>
<comment type="pathway">
    <text evidence="1">Metabolic intermediate biosynthesis; chorismate biosynthesis; chorismate from D-erythrose 4-phosphate and phosphoenolpyruvate: step 4/7.</text>
</comment>
<dbReference type="PANTHER" id="PTHR21089">
    <property type="entry name" value="SHIKIMATE DEHYDROGENASE"/>
    <property type="match status" value="1"/>
</dbReference>
<gene>
    <name evidence="4" type="ORF">ACFQY8_04500</name>
</gene>
<evidence type="ECO:0000313" key="5">
    <source>
        <dbReference type="Proteomes" id="UP001597036"/>
    </source>
</evidence>
<dbReference type="InterPro" id="IPR022893">
    <property type="entry name" value="Shikimate_DH_fam"/>
</dbReference>
<keyword evidence="5" id="KW-1185">Reference proteome</keyword>
<evidence type="ECO:0000256" key="1">
    <source>
        <dbReference type="ARBA" id="ARBA00004871"/>
    </source>
</evidence>
<proteinExistence type="predicted"/>
<dbReference type="EMBL" id="JBHTHQ010000021">
    <property type="protein sequence ID" value="MFD0705001.1"/>
    <property type="molecule type" value="Genomic_DNA"/>
</dbReference>
<protein>
    <submittedName>
        <fullName evidence="4">Shikimate dehydrogenase family protein</fullName>
    </submittedName>
</protein>
<dbReference type="Gene3D" id="3.40.50.10860">
    <property type="entry name" value="Leucine Dehydrogenase, chain A, domain 1"/>
    <property type="match status" value="1"/>
</dbReference>